<feature type="transmembrane region" description="Helical" evidence="15">
    <location>
        <begin position="55"/>
        <end position="76"/>
    </location>
</feature>
<dbReference type="InterPro" id="IPR036028">
    <property type="entry name" value="SH3-like_dom_sf"/>
</dbReference>
<comment type="caution">
    <text evidence="17">The sequence shown here is derived from an EMBL/GenBank/DDBJ whole genome shotgun (WGS) entry which is preliminary data.</text>
</comment>
<evidence type="ECO:0000256" key="10">
    <source>
        <dbReference type="ARBA" id="ARBA00023136"/>
    </source>
</evidence>
<dbReference type="PRINTS" id="PR00452">
    <property type="entry name" value="SH3DOMAIN"/>
</dbReference>
<dbReference type="PANTHER" id="PTHR15735">
    <property type="entry name" value="FCH AND DOUBLE SH3 DOMAINS PROTEIN"/>
    <property type="match status" value="1"/>
</dbReference>
<proteinExistence type="inferred from homology"/>
<evidence type="ECO:0000313" key="17">
    <source>
        <dbReference type="EMBL" id="GMM36942.1"/>
    </source>
</evidence>
<keyword evidence="18" id="KW-1185">Reference proteome</keyword>
<dbReference type="EMBL" id="BTFZ01000011">
    <property type="protein sequence ID" value="GMM36942.1"/>
    <property type="molecule type" value="Genomic_DNA"/>
</dbReference>
<dbReference type="PANTHER" id="PTHR15735:SF20">
    <property type="entry name" value="HIGH OSMOLARITY SIGNALING PROTEIN SHO1"/>
    <property type="match status" value="1"/>
</dbReference>
<dbReference type="Proteomes" id="UP001360560">
    <property type="component" value="Unassembled WGS sequence"/>
</dbReference>
<comment type="subcellular location">
    <subcellularLocation>
        <location evidence="1">Cell membrane</location>
        <topology evidence="1">Multi-pass membrane protein</topology>
    </subcellularLocation>
</comment>
<dbReference type="GO" id="GO:0030833">
    <property type="term" value="P:regulation of actin filament polymerization"/>
    <property type="evidence" value="ECO:0007669"/>
    <property type="project" value="TreeGrafter"/>
</dbReference>
<name>A0AAV5QQ10_9ASCO</name>
<keyword evidence="6" id="KW-1003">Cell membrane</keyword>
<evidence type="ECO:0000256" key="7">
    <source>
        <dbReference type="ARBA" id="ARBA00022692"/>
    </source>
</evidence>
<dbReference type="FunFam" id="2.30.30.40:FF:000213">
    <property type="entry name" value="High osmolarity signaling protein SHO1"/>
    <property type="match status" value="1"/>
</dbReference>
<dbReference type="PROSITE" id="PS50002">
    <property type="entry name" value="SH3"/>
    <property type="match status" value="1"/>
</dbReference>
<evidence type="ECO:0000256" key="9">
    <source>
        <dbReference type="ARBA" id="ARBA00023016"/>
    </source>
</evidence>
<evidence type="ECO:0000256" key="15">
    <source>
        <dbReference type="SAM" id="Phobius"/>
    </source>
</evidence>
<dbReference type="SUPFAM" id="SSF50044">
    <property type="entry name" value="SH3-domain"/>
    <property type="match status" value="1"/>
</dbReference>
<dbReference type="GO" id="GO:0005886">
    <property type="term" value="C:plasma membrane"/>
    <property type="evidence" value="ECO:0007669"/>
    <property type="project" value="UniProtKB-SubCell"/>
</dbReference>
<reference evidence="17 18" key="1">
    <citation type="journal article" date="2023" name="Elife">
        <title>Identification of key yeast species and microbe-microbe interactions impacting larval growth of Drosophila in the wild.</title>
        <authorList>
            <person name="Mure A."/>
            <person name="Sugiura Y."/>
            <person name="Maeda R."/>
            <person name="Honda K."/>
            <person name="Sakurai N."/>
            <person name="Takahashi Y."/>
            <person name="Watada M."/>
            <person name="Katoh T."/>
            <person name="Gotoh A."/>
            <person name="Gotoh Y."/>
            <person name="Taniguchi I."/>
            <person name="Nakamura K."/>
            <person name="Hayashi T."/>
            <person name="Katayama T."/>
            <person name="Uemura T."/>
            <person name="Hattori Y."/>
        </authorList>
    </citation>
    <scope>NUCLEOTIDE SEQUENCE [LARGE SCALE GENOMIC DNA]</scope>
    <source>
        <strain evidence="17 18">SC-9</strain>
    </source>
</reference>
<evidence type="ECO:0000256" key="1">
    <source>
        <dbReference type="ARBA" id="ARBA00004651"/>
    </source>
</evidence>
<feature type="domain" description="SH3" evidence="16">
    <location>
        <begin position="300"/>
        <end position="359"/>
    </location>
</feature>
<sequence>MSSKNPYTYQHNFDITNITTDPFALGTLSVGFVSWIIFIGGCAASSDTKFNFPRFSWWSIAFEFSLIVVLFLFYCYDLIDSYRNFLSASFAVAFIYSTNSANNLVYSSGSALAAASSGVILISMINMIWLIYYGGDNDSPINRWIDGFSLNRKHMTTAAQLSRAKSTRLSALASNNGGYDTLISHPISNSFSNRGSIAGGENPFGATTSNINKYSDYDNQTQANTQMNSLSRMNSHYSQKFSTSNTASNSNLSDFHQQGNNNPETGFSEPNSNIDTTSFNTNQYSNGDGANSNGAFDQDIYPYRARALYAYEANPDDVNEISFEKGEILMISEIQGRWWQAKRENGEIGICPSNYVELM</sequence>
<dbReference type="GeneID" id="90074917"/>
<dbReference type="SMART" id="SM00326">
    <property type="entry name" value="SH3"/>
    <property type="match status" value="1"/>
</dbReference>
<evidence type="ECO:0000256" key="13">
    <source>
        <dbReference type="PROSITE-ProRule" id="PRU00192"/>
    </source>
</evidence>
<feature type="compositionally biased region" description="Polar residues" evidence="14">
    <location>
        <begin position="254"/>
        <end position="295"/>
    </location>
</feature>
<evidence type="ECO:0000313" key="18">
    <source>
        <dbReference type="Proteomes" id="UP001360560"/>
    </source>
</evidence>
<gene>
    <name evidence="17" type="ORF">DASC09_042670</name>
</gene>
<evidence type="ECO:0000256" key="4">
    <source>
        <dbReference type="ARBA" id="ARBA00017350"/>
    </source>
</evidence>
<protein>
    <recommendedName>
        <fullName evidence="4">High osmolarity signaling protein SHO1</fullName>
    </recommendedName>
    <alternativeName>
        <fullName evidence="3">High osmolarity signaling protein sho1</fullName>
    </alternativeName>
    <alternativeName>
        <fullName evidence="11 12">Osmosensor SHO1</fullName>
    </alternativeName>
</protein>
<dbReference type="CDD" id="cd11855">
    <property type="entry name" value="SH3_Sho1p"/>
    <property type="match status" value="1"/>
</dbReference>
<dbReference type="AlphaFoldDB" id="A0AAV5QQ10"/>
<evidence type="ECO:0000256" key="11">
    <source>
        <dbReference type="ARBA" id="ARBA00029697"/>
    </source>
</evidence>
<dbReference type="Gene3D" id="2.30.30.40">
    <property type="entry name" value="SH3 Domains"/>
    <property type="match status" value="1"/>
</dbReference>
<feature type="transmembrane region" description="Helical" evidence="15">
    <location>
        <begin position="111"/>
        <end position="133"/>
    </location>
</feature>
<dbReference type="GO" id="GO:0007232">
    <property type="term" value="P:osmosensory signaling pathway via Sho1 osmosensor"/>
    <property type="evidence" value="ECO:0007669"/>
    <property type="project" value="UniProtKB-ARBA"/>
</dbReference>
<dbReference type="InterPro" id="IPR035522">
    <property type="entry name" value="Sho1_SH3"/>
</dbReference>
<feature type="transmembrane region" description="Helical" evidence="15">
    <location>
        <begin position="82"/>
        <end position="99"/>
    </location>
</feature>
<comment type="similarity">
    <text evidence="2">Belongs to the SHO1 family.</text>
</comment>
<feature type="region of interest" description="Disordered" evidence="14">
    <location>
        <begin position="234"/>
        <end position="295"/>
    </location>
</feature>
<dbReference type="RefSeq" id="XP_064853938.1">
    <property type="nucleotide sequence ID" value="XM_064997866.1"/>
</dbReference>
<feature type="compositionally biased region" description="Low complexity" evidence="14">
    <location>
        <begin position="242"/>
        <end position="253"/>
    </location>
</feature>
<evidence type="ECO:0000256" key="5">
    <source>
        <dbReference type="ARBA" id="ARBA00022443"/>
    </source>
</evidence>
<evidence type="ECO:0000256" key="14">
    <source>
        <dbReference type="SAM" id="MobiDB-lite"/>
    </source>
</evidence>
<dbReference type="Pfam" id="PF00018">
    <property type="entry name" value="SH3_1"/>
    <property type="match status" value="1"/>
</dbReference>
<evidence type="ECO:0000256" key="12">
    <source>
        <dbReference type="ARBA" id="ARBA00030785"/>
    </source>
</evidence>
<keyword evidence="8 15" id="KW-1133">Transmembrane helix</keyword>
<keyword evidence="7 15" id="KW-0812">Transmembrane</keyword>
<evidence type="ECO:0000256" key="8">
    <source>
        <dbReference type="ARBA" id="ARBA00022989"/>
    </source>
</evidence>
<evidence type="ECO:0000259" key="16">
    <source>
        <dbReference type="PROSITE" id="PS50002"/>
    </source>
</evidence>
<keyword evidence="5 13" id="KW-0728">SH3 domain</keyword>
<keyword evidence="10 15" id="KW-0472">Membrane</keyword>
<evidence type="ECO:0000256" key="3">
    <source>
        <dbReference type="ARBA" id="ARBA00016255"/>
    </source>
</evidence>
<evidence type="ECO:0000256" key="2">
    <source>
        <dbReference type="ARBA" id="ARBA00009739"/>
    </source>
</evidence>
<keyword evidence="9" id="KW-0346">Stress response</keyword>
<evidence type="ECO:0000256" key="6">
    <source>
        <dbReference type="ARBA" id="ARBA00022475"/>
    </source>
</evidence>
<organism evidence="17 18">
    <name type="scientific">Saccharomycopsis crataegensis</name>
    <dbReference type="NCBI Taxonomy" id="43959"/>
    <lineage>
        <taxon>Eukaryota</taxon>
        <taxon>Fungi</taxon>
        <taxon>Dikarya</taxon>
        <taxon>Ascomycota</taxon>
        <taxon>Saccharomycotina</taxon>
        <taxon>Saccharomycetes</taxon>
        <taxon>Saccharomycopsidaceae</taxon>
        <taxon>Saccharomycopsis</taxon>
    </lineage>
</organism>
<dbReference type="InterPro" id="IPR001452">
    <property type="entry name" value="SH3_domain"/>
</dbReference>
<feature type="transmembrane region" description="Helical" evidence="15">
    <location>
        <begin position="23"/>
        <end position="43"/>
    </location>
</feature>
<accession>A0AAV5QQ10</accession>